<evidence type="ECO:0000256" key="1">
    <source>
        <dbReference type="SAM" id="Phobius"/>
    </source>
</evidence>
<dbReference type="EMBL" id="UHJG01000001">
    <property type="protein sequence ID" value="SUQ00351.1"/>
    <property type="molecule type" value="Genomic_DNA"/>
</dbReference>
<sequence>MKIREVKIATMSRHHEMSGSPYMRHFFVVIFHFRNVSLFLNNGLMRAILIITMIHSVMYVTFY</sequence>
<dbReference type="Proteomes" id="UP000255169">
    <property type="component" value="Unassembled WGS sequence"/>
</dbReference>
<gene>
    <name evidence="2" type="ORF">NCTC10476_01634</name>
</gene>
<accession>A0A380QNW1</accession>
<reference evidence="2 3" key="1">
    <citation type="submission" date="2018-06" db="EMBL/GenBank/DDBJ databases">
        <authorList>
            <consortium name="Pathogen Informatics"/>
            <person name="Doyle S."/>
        </authorList>
    </citation>
    <scope>NUCLEOTIDE SEQUENCE [LARGE SCALE GENOMIC DNA]</scope>
    <source>
        <strain evidence="2 3">NCTC10476</strain>
    </source>
</reference>
<name>A0A380QNW1_YERRU</name>
<proteinExistence type="predicted"/>
<evidence type="ECO:0000313" key="3">
    <source>
        <dbReference type="Proteomes" id="UP000255169"/>
    </source>
</evidence>
<keyword evidence="1" id="KW-0472">Membrane</keyword>
<feature type="transmembrane region" description="Helical" evidence="1">
    <location>
        <begin position="44"/>
        <end position="62"/>
    </location>
</feature>
<keyword evidence="3" id="KW-1185">Reference proteome</keyword>
<organism evidence="2 3">
    <name type="scientific">Yersinia ruckeri</name>
    <dbReference type="NCBI Taxonomy" id="29486"/>
    <lineage>
        <taxon>Bacteria</taxon>
        <taxon>Pseudomonadati</taxon>
        <taxon>Pseudomonadota</taxon>
        <taxon>Gammaproteobacteria</taxon>
        <taxon>Enterobacterales</taxon>
        <taxon>Yersiniaceae</taxon>
        <taxon>Yersinia</taxon>
    </lineage>
</organism>
<dbReference type="AlphaFoldDB" id="A0A380QNW1"/>
<dbReference type="KEGG" id="yrb:UGYR_12150"/>
<keyword evidence="1" id="KW-0812">Transmembrane</keyword>
<keyword evidence="1" id="KW-1133">Transmembrane helix</keyword>
<protein>
    <submittedName>
        <fullName evidence="2">Uncharacterized protein</fullName>
    </submittedName>
</protein>
<dbReference type="KEGG" id="yru:BD65_2372"/>
<evidence type="ECO:0000313" key="2">
    <source>
        <dbReference type="EMBL" id="SUQ00351.1"/>
    </source>
</evidence>